<dbReference type="Pfam" id="PF12146">
    <property type="entry name" value="Hydrolase_4"/>
    <property type="match status" value="1"/>
</dbReference>
<dbReference type="AlphaFoldDB" id="M1PDS0"/>
<dbReference type="InterPro" id="IPR022742">
    <property type="entry name" value="Hydrolase_4"/>
</dbReference>
<evidence type="ECO:0000259" key="1">
    <source>
        <dbReference type="Pfam" id="PF12146"/>
    </source>
</evidence>
<dbReference type="PANTHER" id="PTHR12277">
    <property type="entry name" value="ALPHA/BETA HYDROLASE DOMAIN-CONTAINING PROTEIN"/>
    <property type="match status" value="1"/>
</dbReference>
<evidence type="ECO:0000313" key="3">
    <source>
        <dbReference type="Proteomes" id="UP000011721"/>
    </source>
</evidence>
<name>M1PDS0_DESSD</name>
<dbReference type="PANTHER" id="PTHR12277:SF81">
    <property type="entry name" value="PROTEIN ABHD13"/>
    <property type="match status" value="1"/>
</dbReference>
<feature type="domain" description="Serine aminopeptidase S33" evidence="1">
    <location>
        <begin position="57"/>
        <end position="159"/>
    </location>
</feature>
<gene>
    <name evidence="2" type="ordered locus">UWK_03210</name>
</gene>
<evidence type="ECO:0000313" key="2">
    <source>
        <dbReference type="EMBL" id="AGF79737.1"/>
    </source>
</evidence>
<dbReference type="EMBL" id="CP003985">
    <property type="protein sequence ID" value="AGF79737.1"/>
    <property type="molecule type" value="Genomic_DNA"/>
</dbReference>
<dbReference type="InterPro" id="IPR029058">
    <property type="entry name" value="AB_hydrolase_fold"/>
</dbReference>
<dbReference type="eggNOG" id="COG1073">
    <property type="taxonomic scope" value="Bacteria"/>
</dbReference>
<reference evidence="3" key="1">
    <citation type="journal article" date="2013" name="Stand. Genomic Sci.">
        <title>Complete genome sequence of Desulfocapsa sulfexigens, a marine deltaproteobacterium specialized in disproportionating inorganic sulfur compounds.</title>
        <authorList>
            <person name="Finster K.W."/>
            <person name="Kjeldsen K.U."/>
            <person name="Kube M."/>
            <person name="Reinhardt R."/>
            <person name="Mussmann M."/>
            <person name="Amann R."/>
            <person name="Schreiber L."/>
        </authorList>
    </citation>
    <scope>NUCLEOTIDE SEQUENCE [LARGE SCALE GENOMIC DNA]</scope>
    <source>
        <strain evidence="3">DSM 10523 / SB164P1</strain>
    </source>
</reference>
<organism evidence="2 3">
    <name type="scientific">Desulfocapsa sulfexigens (strain DSM 10523 / SB164P1)</name>
    <dbReference type="NCBI Taxonomy" id="1167006"/>
    <lineage>
        <taxon>Bacteria</taxon>
        <taxon>Pseudomonadati</taxon>
        <taxon>Thermodesulfobacteriota</taxon>
        <taxon>Desulfobulbia</taxon>
        <taxon>Desulfobulbales</taxon>
        <taxon>Desulfocapsaceae</taxon>
        <taxon>Desulfocapsa</taxon>
    </lineage>
</organism>
<dbReference type="KEGG" id="dsf:UWK_03210"/>
<protein>
    <recommendedName>
        <fullName evidence="1">Serine aminopeptidase S33 domain-containing protein</fullName>
    </recommendedName>
</protein>
<accession>M1PDS0</accession>
<dbReference type="Proteomes" id="UP000011721">
    <property type="component" value="Chromosome"/>
</dbReference>
<dbReference type="RefSeq" id="WP_015405421.1">
    <property type="nucleotide sequence ID" value="NC_020304.1"/>
</dbReference>
<dbReference type="STRING" id="1167006.UWK_03210"/>
<keyword evidence="3" id="KW-1185">Reference proteome</keyword>
<dbReference type="Gene3D" id="3.40.50.1820">
    <property type="entry name" value="alpha/beta hydrolase"/>
    <property type="match status" value="1"/>
</dbReference>
<dbReference type="OrthoDB" id="9777090at2"/>
<dbReference type="HOGENOM" id="CLU_029375_2_2_7"/>
<sequence>MKNYSKLDQPERLQLIFNPRRCPITPLPKGAIDVHIEVAPDVIIGCRFYIHTPESPNILFFHGNGETVPDYDDIGPLYNHAGMNLLVTDFRGYSWSNGTPTVSSMLSDAEVLFTEIQNWLQFNKYSGKLFLMGRSLGSVPAIDLATRHENDIKGLIIESGIADTIPLAKSLGIPVDDVDFSETDGFGNIEKIATVKTATFIFHGARDEMIAADEAEKLQSFSGARTKEFIVIPGATHNTMITTGGRLYFETIKKFIDKVTGVTNWRRRRKTTNTYSAE</sequence>
<dbReference type="SUPFAM" id="SSF53474">
    <property type="entry name" value="alpha/beta-Hydrolases"/>
    <property type="match status" value="1"/>
</dbReference>
<proteinExistence type="predicted"/>